<organism evidence="4 5">
    <name type="scientific">Streptomyces fildesensis</name>
    <dbReference type="NCBI Taxonomy" id="375757"/>
    <lineage>
        <taxon>Bacteria</taxon>
        <taxon>Bacillati</taxon>
        <taxon>Actinomycetota</taxon>
        <taxon>Actinomycetes</taxon>
        <taxon>Kitasatosporales</taxon>
        <taxon>Streptomycetaceae</taxon>
        <taxon>Streptomyces</taxon>
    </lineage>
</organism>
<keyword evidence="2" id="KW-1133">Transmembrane helix</keyword>
<dbReference type="EMBL" id="JBITYG010000013">
    <property type="protein sequence ID" value="MFI9105590.1"/>
    <property type="molecule type" value="Genomic_DNA"/>
</dbReference>
<feature type="transmembrane region" description="Helical" evidence="2">
    <location>
        <begin position="299"/>
        <end position="321"/>
    </location>
</feature>
<evidence type="ECO:0000256" key="1">
    <source>
        <dbReference type="SAM" id="MobiDB-lite"/>
    </source>
</evidence>
<keyword evidence="5" id="KW-1185">Reference proteome</keyword>
<evidence type="ECO:0000256" key="2">
    <source>
        <dbReference type="SAM" id="Phobius"/>
    </source>
</evidence>
<comment type="caution">
    <text evidence="4">The sequence shown here is derived from an EMBL/GenBank/DDBJ whole genome shotgun (WGS) entry which is preliminary data.</text>
</comment>
<evidence type="ECO:0000313" key="4">
    <source>
        <dbReference type="EMBL" id="MFI9105590.1"/>
    </source>
</evidence>
<evidence type="ECO:0000256" key="3">
    <source>
        <dbReference type="SAM" id="SignalP"/>
    </source>
</evidence>
<sequence>MSRAKACAVLLTVAALLGIGLGPAAGPAGAADNGRWSVFPAPAGGAKDKTSTSQERQFFTLEAGPGTTVKDKVSVSNLSDAPMQFKIYGADAYNTPRDGGFAVRGPEETNKDIGTWVKLAQGSLTVPPRTRADIPFTLTIPDTATPGDHPGAIVALNTETDKTKGSVAVGVRRAVGARIYLRVSGPSLPALSVENVRIDHGQPWLPGTGKSNATIHYTLVNRGNVSLLPRLRVKATGLFGNTLLDRQAKGLPLELLPGQQVELTEKWAGSPQFDRVSVKLTVTTDRGEIDETAGASFFAVPWLATGVLLAGLALLAAWFIVRRRRNRPPRPVEEDPDPDAGTAGTAVGVTSVGSRGGQA</sequence>
<feature type="signal peptide" evidence="3">
    <location>
        <begin position="1"/>
        <end position="30"/>
    </location>
</feature>
<keyword evidence="2" id="KW-0812">Transmembrane</keyword>
<accession>A0ABW8CGK8</accession>
<reference evidence="4 5" key="1">
    <citation type="submission" date="2024-10" db="EMBL/GenBank/DDBJ databases">
        <title>The Natural Products Discovery Center: Release of the First 8490 Sequenced Strains for Exploring Actinobacteria Biosynthetic Diversity.</title>
        <authorList>
            <person name="Kalkreuter E."/>
            <person name="Kautsar S.A."/>
            <person name="Yang D."/>
            <person name="Bader C.D."/>
            <person name="Teijaro C.N."/>
            <person name="Fluegel L."/>
            <person name="Davis C.M."/>
            <person name="Simpson J.R."/>
            <person name="Lauterbach L."/>
            <person name="Steele A.D."/>
            <person name="Gui C."/>
            <person name="Meng S."/>
            <person name="Li G."/>
            <person name="Viehrig K."/>
            <person name="Ye F."/>
            <person name="Su P."/>
            <person name="Kiefer A.F."/>
            <person name="Nichols A."/>
            <person name="Cepeda A.J."/>
            <person name="Yan W."/>
            <person name="Fan B."/>
            <person name="Jiang Y."/>
            <person name="Adhikari A."/>
            <person name="Zheng C.-J."/>
            <person name="Schuster L."/>
            <person name="Cowan T.M."/>
            <person name="Smanski M.J."/>
            <person name="Chevrette M.G."/>
            <person name="De Carvalho L.P.S."/>
            <person name="Shen B."/>
        </authorList>
    </citation>
    <scope>NUCLEOTIDE SEQUENCE [LARGE SCALE GENOMIC DNA]</scope>
    <source>
        <strain evidence="4 5">NPDC053399</strain>
    </source>
</reference>
<gene>
    <name evidence="4" type="ORF">ACIGXA_34305</name>
</gene>
<dbReference type="RefSeq" id="WP_399656405.1">
    <property type="nucleotide sequence ID" value="NZ_JBITYG010000013.1"/>
</dbReference>
<dbReference type="Proteomes" id="UP001614394">
    <property type="component" value="Unassembled WGS sequence"/>
</dbReference>
<proteinExistence type="predicted"/>
<keyword evidence="2" id="KW-0472">Membrane</keyword>
<name>A0ABW8CGK8_9ACTN</name>
<feature type="region of interest" description="Disordered" evidence="1">
    <location>
        <begin position="327"/>
        <end position="359"/>
    </location>
</feature>
<protein>
    <submittedName>
        <fullName evidence="4">WxL protein peptidoglycan domain-containing protein</fullName>
    </submittedName>
</protein>
<keyword evidence="3" id="KW-0732">Signal</keyword>
<evidence type="ECO:0000313" key="5">
    <source>
        <dbReference type="Proteomes" id="UP001614394"/>
    </source>
</evidence>
<feature type="chain" id="PRO_5046716830" evidence="3">
    <location>
        <begin position="31"/>
        <end position="359"/>
    </location>
</feature>